<organism evidence="1 2">
    <name type="scientific">Pseudomonas luteola</name>
    <dbReference type="NCBI Taxonomy" id="47886"/>
    <lineage>
        <taxon>Bacteria</taxon>
        <taxon>Pseudomonadati</taxon>
        <taxon>Pseudomonadota</taxon>
        <taxon>Gammaproteobacteria</taxon>
        <taxon>Pseudomonadales</taxon>
        <taxon>Pseudomonadaceae</taxon>
        <taxon>Pseudomonas</taxon>
    </lineage>
</organism>
<evidence type="ECO:0000313" key="2">
    <source>
        <dbReference type="Proteomes" id="UP000250443"/>
    </source>
</evidence>
<sequence length="202" mass="22616">MHLMAKSVDEAIHRINARLPVKRRKDAVLAIEYLVTASPEAMKGKSVAEQNAYFNDAIRWLAERHGAANIAYVGVHRDETTPHMYAYVVPIDPAGRLNCRHFLGGAKALTEMQTSFASAVGQKHGLLRGLEGSRAKHTSIQKWYARQQMLEDGMAATTYALAEMTRNQPAVQQRFISLMDEEIERLQASRLVEVEKMPSPSL</sequence>
<dbReference type="Proteomes" id="UP000250443">
    <property type="component" value="Unassembled WGS sequence"/>
</dbReference>
<dbReference type="NCBIfam" id="NF041497">
    <property type="entry name" value="MobV"/>
    <property type="match status" value="1"/>
</dbReference>
<protein>
    <submittedName>
        <fullName evidence="1">Plasmid recombination enzyme</fullName>
    </submittedName>
</protein>
<accession>A0A2X2BUY7</accession>
<dbReference type="EMBL" id="UAUF01000001">
    <property type="protein sequence ID" value="SPY99527.1"/>
    <property type="molecule type" value="Genomic_DNA"/>
</dbReference>
<dbReference type="GO" id="GO:0003677">
    <property type="term" value="F:DNA binding"/>
    <property type="evidence" value="ECO:0007669"/>
    <property type="project" value="InterPro"/>
</dbReference>
<evidence type="ECO:0000313" key="1">
    <source>
        <dbReference type="EMBL" id="SPY99527.1"/>
    </source>
</evidence>
<dbReference type="InterPro" id="IPR001668">
    <property type="entry name" value="Mob_Pre"/>
</dbReference>
<gene>
    <name evidence="1" type="ORF">NCTC11842_00003</name>
</gene>
<dbReference type="CDD" id="cd17242">
    <property type="entry name" value="MobM_relaxase"/>
    <property type="match status" value="1"/>
</dbReference>
<dbReference type="AlphaFoldDB" id="A0A2X2BUY7"/>
<proteinExistence type="predicted"/>
<dbReference type="GO" id="GO:0006310">
    <property type="term" value="P:DNA recombination"/>
    <property type="evidence" value="ECO:0007669"/>
    <property type="project" value="InterPro"/>
</dbReference>
<name>A0A2X2BUY7_PSELU</name>
<dbReference type="Pfam" id="PF01076">
    <property type="entry name" value="Mob_Pre"/>
    <property type="match status" value="1"/>
</dbReference>
<reference evidence="1 2" key="1">
    <citation type="submission" date="2018-06" db="EMBL/GenBank/DDBJ databases">
        <authorList>
            <consortium name="Pathogen Informatics"/>
            <person name="Doyle S."/>
        </authorList>
    </citation>
    <scope>NUCLEOTIDE SEQUENCE [LARGE SCALE GENOMIC DNA]</scope>
    <source>
        <strain evidence="1 2">NCTC11842</strain>
    </source>
</reference>
<dbReference type="Gene3D" id="3.30.930.30">
    <property type="match status" value="1"/>
</dbReference>